<feature type="compositionally biased region" description="Low complexity" evidence="1">
    <location>
        <begin position="1"/>
        <end position="11"/>
    </location>
</feature>
<evidence type="ECO:0000313" key="4">
    <source>
        <dbReference type="Proteomes" id="UP000015100"/>
    </source>
</evidence>
<dbReference type="OMA" id="HLTIGMI"/>
<dbReference type="GO" id="GO:0006355">
    <property type="term" value="P:regulation of DNA-templated transcription"/>
    <property type="evidence" value="ECO:0007669"/>
    <property type="project" value="TreeGrafter"/>
</dbReference>
<reference evidence="3 4" key="1">
    <citation type="journal article" date="2013" name="PLoS Genet.">
        <title>Genomic mechanisms accounting for the adaptation to parasitism in nematode-trapping fungi.</title>
        <authorList>
            <person name="Meerupati T."/>
            <person name="Andersson K.M."/>
            <person name="Friman E."/>
            <person name="Kumar D."/>
            <person name="Tunlid A."/>
            <person name="Ahren D."/>
        </authorList>
    </citation>
    <scope>NUCLEOTIDE SEQUENCE [LARGE SCALE GENOMIC DNA]</scope>
    <source>
        <strain evidence="3 4">CBS 200.50</strain>
    </source>
</reference>
<protein>
    <recommendedName>
        <fullName evidence="2">A-kinase anchor protein 7-like phosphoesterase domain-containing protein</fullName>
    </recommendedName>
</protein>
<evidence type="ECO:0000313" key="3">
    <source>
        <dbReference type="EMBL" id="EPS44392.1"/>
    </source>
</evidence>
<feature type="region of interest" description="Disordered" evidence="1">
    <location>
        <begin position="207"/>
        <end position="234"/>
    </location>
</feature>
<dbReference type="Proteomes" id="UP000015100">
    <property type="component" value="Unassembled WGS sequence"/>
</dbReference>
<keyword evidence="4" id="KW-1185">Reference proteome</keyword>
<dbReference type="InterPro" id="IPR009210">
    <property type="entry name" value="ASCC1"/>
</dbReference>
<dbReference type="AlphaFoldDB" id="S8C9S6"/>
<dbReference type="GO" id="GO:0005634">
    <property type="term" value="C:nucleus"/>
    <property type="evidence" value="ECO:0007669"/>
    <property type="project" value="TreeGrafter"/>
</dbReference>
<evidence type="ECO:0000256" key="1">
    <source>
        <dbReference type="SAM" id="MobiDB-lite"/>
    </source>
</evidence>
<dbReference type="PANTHER" id="PTHR13360">
    <property type="entry name" value="ACTIVATING SIGNAL COINTEGRATOR 1 COMPLEX SUBUNIT 1"/>
    <property type="match status" value="1"/>
</dbReference>
<dbReference type="Pfam" id="PF10469">
    <property type="entry name" value="AKAP7_NLS"/>
    <property type="match status" value="1"/>
</dbReference>
<accession>S8C9S6</accession>
<dbReference type="STRING" id="1284197.S8C9S6"/>
<comment type="caution">
    <text evidence="3">The sequence shown here is derived from an EMBL/GenBank/DDBJ whole genome shotgun (WGS) entry which is preliminary data.</text>
</comment>
<name>S8C9S6_DACHA</name>
<dbReference type="InterPro" id="IPR019510">
    <property type="entry name" value="AKAP7-like_phosphoesterase"/>
</dbReference>
<dbReference type="OrthoDB" id="277832at2759"/>
<feature type="domain" description="A-kinase anchor protein 7-like phosphoesterase" evidence="2">
    <location>
        <begin position="24"/>
        <end position="267"/>
    </location>
</feature>
<dbReference type="HOGENOM" id="CLU_038379_0_0_1"/>
<sequence length="296" mass="33179">MSGEPSTSTSPRQRREPRPPTSRPTHFLCLPLSGKHYNPLPPSYESFKTAIRQFTIDETSREASYSDDDPSIIPPDAFRYFNTLHLTLGVMTLETQEKRERAMSMLESLDLTQFFPTPVENEEDKKLNVTLKGLEAMNPSPKGIEQCTLLIIPPTDAPNSSGVVANQGRLYSFAVALREHFIKAGIVSPENRPLKLHATVVNTVYSRPKQTRAPRGRDGKNHKGRHDRGSKEKTTFNATEVLEKYKDQVWADRLEIDRVEICRMGAARGEEVVGEDGIVEVVGDGYTATATKLIWP</sequence>
<dbReference type="GO" id="GO:0006307">
    <property type="term" value="P:DNA alkylation repair"/>
    <property type="evidence" value="ECO:0007669"/>
    <property type="project" value="InterPro"/>
</dbReference>
<reference evidence="4" key="2">
    <citation type="submission" date="2013-04" db="EMBL/GenBank/DDBJ databases">
        <title>Genomic mechanisms accounting for the adaptation to parasitism in nematode-trapping fungi.</title>
        <authorList>
            <person name="Ahren D.G."/>
        </authorList>
    </citation>
    <scope>NUCLEOTIDE SEQUENCE [LARGE SCALE GENOMIC DNA]</scope>
    <source>
        <strain evidence="4">CBS 200.50</strain>
    </source>
</reference>
<gene>
    <name evidence="3" type="ORF">H072_1598</name>
</gene>
<dbReference type="EMBL" id="AQGS01000047">
    <property type="protein sequence ID" value="EPS44392.1"/>
    <property type="molecule type" value="Genomic_DNA"/>
</dbReference>
<dbReference type="eggNOG" id="KOG2814">
    <property type="taxonomic scope" value="Eukaryota"/>
</dbReference>
<feature type="compositionally biased region" description="Basic and acidic residues" evidence="1">
    <location>
        <begin position="215"/>
        <end position="234"/>
    </location>
</feature>
<dbReference type="PANTHER" id="PTHR13360:SF1">
    <property type="entry name" value="ACTIVATING SIGNAL COINTEGRATOR 1 COMPLEX SUBUNIT 1"/>
    <property type="match status" value="1"/>
</dbReference>
<organism evidence="3 4">
    <name type="scientific">Dactylellina haptotyla (strain CBS 200.50)</name>
    <name type="common">Nematode-trapping fungus</name>
    <name type="synonym">Monacrosporium haptotylum</name>
    <dbReference type="NCBI Taxonomy" id="1284197"/>
    <lineage>
        <taxon>Eukaryota</taxon>
        <taxon>Fungi</taxon>
        <taxon>Dikarya</taxon>
        <taxon>Ascomycota</taxon>
        <taxon>Pezizomycotina</taxon>
        <taxon>Orbiliomycetes</taxon>
        <taxon>Orbiliales</taxon>
        <taxon>Orbiliaceae</taxon>
        <taxon>Dactylellina</taxon>
    </lineage>
</organism>
<feature type="region of interest" description="Disordered" evidence="1">
    <location>
        <begin position="1"/>
        <end position="26"/>
    </location>
</feature>
<evidence type="ECO:0000259" key="2">
    <source>
        <dbReference type="Pfam" id="PF10469"/>
    </source>
</evidence>
<dbReference type="Gene3D" id="3.90.1140.10">
    <property type="entry name" value="Cyclic phosphodiesterase"/>
    <property type="match status" value="1"/>
</dbReference>
<proteinExistence type="predicted"/>